<protein>
    <submittedName>
        <fullName evidence="1">Uncharacterized protein</fullName>
    </submittedName>
</protein>
<keyword evidence="2" id="KW-1185">Reference proteome</keyword>
<reference evidence="1 2" key="1">
    <citation type="submission" date="2024-08" db="EMBL/GenBank/DDBJ databases">
        <authorList>
            <person name="Lu H."/>
        </authorList>
    </citation>
    <scope>NUCLEOTIDE SEQUENCE [LARGE SCALE GENOMIC DNA]</scope>
    <source>
        <strain evidence="1 2">DXS20W</strain>
    </source>
</reference>
<dbReference type="Proteomes" id="UP001606302">
    <property type="component" value="Unassembled WGS sequence"/>
</dbReference>
<comment type="caution">
    <text evidence="1">The sequence shown here is derived from an EMBL/GenBank/DDBJ whole genome shotgun (WGS) entry which is preliminary data.</text>
</comment>
<name>A0ABW7GQ31_9BURK</name>
<dbReference type="RefSeq" id="WP_394513335.1">
    <property type="nucleotide sequence ID" value="NZ_JBIGHX010000008.1"/>
</dbReference>
<organism evidence="1 2">
    <name type="scientific">Pelomonas lactea</name>
    <dbReference type="NCBI Taxonomy" id="3299030"/>
    <lineage>
        <taxon>Bacteria</taxon>
        <taxon>Pseudomonadati</taxon>
        <taxon>Pseudomonadota</taxon>
        <taxon>Betaproteobacteria</taxon>
        <taxon>Burkholderiales</taxon>
        <taxon>Sphaerotilaceae</taxon>
        <taxon>Roseateles</taxon>
    </lineage>
</organism>
<accession>A0ABW7GQ31</accession>
<gene>
    <name evidence="1" type="ORF">ACG04Q_21020</name>
</gene>
<evidence type="ECO:0000313" key="1">
    <source>
        <dbReference type="EMBL" id="MFG6464067.1"/>
    </source>
</evidence>
<evidence type="ECO:0000313" key="2">
    <source>
        <dbReference type="Proteomes" id="UP001606302"/>
    </source>
</evidence>
<dbReference type="EMBL" id="JBIGHX010000008">
    <property type="protein sequence ID" value="MFG6464067.1"/>
    <property type="molecule type" value="Genomic_DNA"/>
</dbReference>
<proteinExistence type="predicted"/>
<sequence length="395" mass="41995">MSSAQTAMNTLAAQWYNAVLSGCKLSPDEFQLMQGAMPIGATTENLWNVFDSVPPLTATTFYNPAQVSSFSQNYAGVISAVIAQGTLQFQRDMGDYYAQWNNYKKTISPLPADNLAWSKAFSSWANANLPQSQVTTSITDFNTMLQDPIAVAANQLLNVQFAPATMHPGDYAYTTTIEQLQLALNNARPATVQLNSSTQSSDVSHTWAQSEASGIFDIFGLGGDSSYDELTTKVTTAGVNIQAKFAKLVTLPAGPLKQPSDDNLLSQFVPWFNSAALGEAHAKQDNTVWKAGDAITWESTFGPGGNLQRFAAAMVIVDGISLTMTSKAGLSTQDQASFKAAAAGGVFPFFEAEASGGWSHDVSFDDQGSVTVTSSCPAGNPQVLGVLVSPIADLF</sequence>